<evidence type="ECO:0000256" key="8">
    <source>
        <dbReference type="SAM" id="Phobius"/>
    </source>
</evidence>
<feature type="region of interest" description="Disordered" evidence="7">
    <location>
        <begin position="105"/>
        <end position="133"/>
    </location>
</feature>
<dbReference type="GO" id="GO:0098553">
    <property type="term" value="C:lumenal side of endoplasmic reticulum membrane"/>
    <property type="evidence" value="ECO:0007669"/>
    <property type="project" value="TreeGrafter"/>
</dbReference>
<dbReference type="GO" id="GO:0033619">
    <property type="term" value="P:membrane protein proteolysis"/>
    <property type="evidence" value="ECO:0007669"/>
    <property type="project" value="TreeGrafter"/>
</dbReference>
<dbReference type="PANTHER" id="PTHR12174">
    <property type="entry name" value="SIGNAL PEPTIDE PEPTIDASE"/>
    <property type="match status" value="1"/>
</dbReference>
<comment type="similarity">
    <text evidence="2">Belongs to the peptidase A22B family.</text>
</comment>
<dbReference type="KEGG" id="pti:PHATRDRAFT_24547"/>
<evidence type="ECO:0000256" key="2">
    <source>
        <dbReference type="ARBA" id="ARBA00006859"/>
    </source>
</evidence>
<feature type="transmembrane region" description="Helical" evidence="8">
    <location>
        <begin position="217"/>
        <end position="237"/>
    </location>
</feature>
<dbReference type="SMART" id="SM00730">
    <property type="entry name" value="PSN"/>
    <property type="match status" value="1"/>
</dbReference>
<evidence type="ECO:0000256" key="5">
    <source>
        <dbReference type="ARBA" id="ARBA00022989"/>
    </source>
</evidence>
<keyword evidence="4" id="KW-0378">Hydrolase</keyword>
<keyword evidence="6 8" id="KW-0472">Membrane</keyword>
<protein>
    <recommendedName>
        <fullName evidence="11">Signal peptide peptidase</fullName>
    </recommendedName>
</protein>
<dbReference type="PANTHER" id="PTHR12174:SF75">
    <property type="entry name" value="SIGNAL PEPTIDE PEPTIDASE-LIKE 2"/>
    <property type="match status" value="1"/>
</dbReference>
<dbReference type="OrthoDB" id="29661at2759"/>
<dbReference type="GO" id="GO:0005765">
    <property type="term" value="C:lysosomal membrane"/>
    <property type="evidence" value="ECO:0007669"/>
    <property type="project" value="TreeGrafter"/>
</dbReference>
<evidence type="ECO:0000256" key="3">
    <source>
        <dbReference type="ARBA" id="ARBA00022692"/>
    </source>
</evidence>
<dbReference type="GO" id="GO:0030660">
    <property type="term" value="C:Golgi-associated vesicle membrane"/>
    <property type="evidence" value="ECO:0007669"/>
    <property type="project" value="TreeGrafter"/>
</dbReference>
<evidence type="ECO:0000313" key="10">
    <source>
        <dbReference type="Proteomes" id="UP000000759"/>
    </source>
</evidence>
<feature type="transmembrane region" description="Helical" evidence="8">
    <location>
        <begin position="272"/>
        <end position="295"/>
    </location>
</feature>
<feature type="transmembrane region" description="Helical" evidence="8">
    <location>
        <begin position="243"/>
        <end position="265"/>
    </location>
</feature>
<dbReference type="Pfam" id="PF04258">
    <property type="entry name" value="Peptidase_A22B"/>
    <property type="match status" value="1"/>
</dbReference>
<feature type="transmembrane region" description="Helical" evidence="8">
    <location>
        <begin position="140"/>
        <end position="160"/>
    </location>
</feature>
<dbReference type="InterPro" id="IPR007369">
    <property type="entry name" value="Peptidase_A22B_SPP"/>
</dbReference>
<dbReference type="PaxDb" id="2850-Phatr24547"/>
<dbReference type="InterPro" id="IPR006639">
    <property type="entry name" value="Preselin/SPP"/>
</dbReference>
<organism evidence="9 10">
    <name type="scientific">Phaeodactylum tricornutum (strain CCAP 1055/1)</name>
    <dbReference type="NCBI Taxonomy" id="556484"/>
    <lineage>
        <taxon>Eukaryota</taxon>
        <taxon>Sar</taxon>
        <taxon>Stramenopiles</taxon>
        <taxon>Ochrophyta</taxon>
        <taxon>Bacillariophyta</taxon>
        <taxon>Bacillariophyceae</taxon>
        <taxon>Bacillariophycidae</taxon>
        <taxon>Naviculales</taxon>
        <taxon>Phaeodactylaceae</taxon>
        <taxon>Phaeodactylum</taxon>
    </lineage>
</organism>
<evidence type="ECO:0008006" key="11">
    <source>
        <dbReference type="Google" id="ProtNLM"/>
    </source>
</evidence>
<sequence length="506" mass="56493">MEACCAWDLHIWLYQDNNFDELLTERVVIPAAYLSMQQANQLLQDMEENEVVLVTLYTRWRPQYNPAILLIWALGVSVAALAAYLSAGDYHDYIRRVLRRQERHRQGIDTTTSSRTKVNDGVERSASSARAPPEDMELTAAHALGFIIMASSSLLVLFYFKIYGIVKVFYSMGCSKAVSQVVVDPFLKRLMKKFRVRNQIIWRTNTEDFGDISLRDIMAHVIGFTLGLSWLIIAFVARDPGSITFFWIMQDIFGTCMCVMFLQVIKLNSIRVAAILLVVAFFYDIFFVFVTPLLFQGKSVMITVATRNPLPMLLTIPRLFDFEGGSSLLGLGDIVLPGLLLSFAARFDAAKRMMGVMGGGSGSLTSYHCQERRYCCSCGLCSGGYFPPMVAAYAVGLLMANMAVQIMHMGQPALLYLVPCCLGTMVYMGWRRNELSELWDISKVIRSADNTLYGDYYSSGPSTMATSHDRHAPLPQDDDEPGIAVQTVPSALDDTGSAPFLPENDP</sequence>
<dbReference type="RefSeq" id="XP_002177173.1">
    <property type="nucleotide sequence ID" value="XM_002177137.1"/>
</dbReference>
<name>B7FP84_PHATC</name>
<gene>
    <name evidence="9" type="ORF">PHATRDRAFT_24547</name>
</gene>
<feature type="region of interest" description="Disordered" evidence="7">
    <location>
        <begin position="464"/>
        <end position="506"/>
    </location>
</feature>
<reference evidence="10" key="2">
    <citation type="submission" date="2008-08" db="EMBL/GenBank/DDBJ databases">
        <authorList>
            <consortium name="Diatom Consortium"/>
            <person name="Grigoriev I."/>
            <person name="Grimwood J."/>
            <person name="Kuo A."/>
            <person name="Otillar R.P."/>
            <person name="Salamov A."/>
            <person name="Detter J.C."/>
            <person name="Lindquist E."/>
            <person name="Shapiro H."/>
            <person name="Lucas S."/>
            <person name="Glavina del Rio T."/>
            <person name="Pitluck S."/>
            <person name="Rokhsar D."/>
            <person name="Bowler C."/>
        </authorList>
    </citation>
    <scope>GENOME REANNOTATION</scope>
    <source>
        <strain evidence="10">CCAP 1055/1</strain>
    </source>
</reference>
<feature type="transmembrane region" description="Helical" evidence="8">
    <location>
        <begin position="67"/>
        <end position="87"/>
    </location>
</feature>
<accession>B7FP84</accession>
<feature type="transmembrane region" description="Helical" evidence="8">
    <location>
        <begin position="328"/>
        <end position="347"/>
    </location>
</feature>
<dbReference type="GO" id="GO:0098554">
    <property type="term" value="C:cytoplasmic side of endoplasmic reticulum membrane"/>
    <property type="evidence" value="ECO:0007669"/>
    <property type="project" value="TreeGrafter"/>
</dbReference>
<dbReference type="GeneID" id="7196343"/>
<evidence type="ECO:0000313" key="9">
    <source>
        <dbReference type="EMBL" id="EEC51636.1"/>
    </source>
</evidence>
<dbReference type="HOGENOM" id="CLU_022054_0_0_1"/>
<proteinExistence type="inferred from homology"/>
<dbReference type="eggNOG" id="KOG2442">
    <property type="taxonomic scope" value="Eukaryota"/>
</dbReference>
<dbReference type="AlphaFoldDB" id="B7FP84"/>
<evidence type="ECO:0000256" key="4">
    <source>
        <dbReference type="ARBA" id="ARBA00022801"/>
    </source>
</evidence>
<reference evidence="9 10" key="1">
    <citation type="journal article" date="2008" name="Nature">
        <title>The Phaeodactylum genome reveals the evolutionary history of diatom genomes.</title>
        <authorList>
            <person name="Bowler C."/>
            <person name="Allen A.E."/>
            <person name="Badger J.H."/>
            <person name="Grimwood J."/>
            <person name="Jabbari K."/>
            <person name="Kuo A."/>
            <person name="Maheswari U."/>
            <person name="Martens C."/>
            <person name="Maumus F."/>
            <person name="Otillar R.P."/>
            <person name="Rayko E."/>
            <person name="Salamov A."/>
            <person name="Vandepoele K."/>
            <person name="Beszteri B."/>
            <person name="Gruber A."/>
            <person name="Heijde M."/>
            <person name="Katinka M."/>
            <person name="Mock T."/>
            <person name="Valentin K."/>
            <person name="Verret F."/>
            <person name="Berges J.A."/>
            <person name="Brownlee C."/>
            <person name="Cadoret J.P."/>
            <person name="Chiovitti A."/>
            <person name="Choi C.J."/>
            <person name="Coesel S."/>
            <person name="De Martino A."/>
            <person name="Detter J.C."/>
            <person name="Durkin C."/>
            <person name="Falciatore A."/>
            <person name="Fournet J."/>
            <person name="Haruta M."/>
            <person name="Huysman M.J."/>
            <person name="Jenkins B.D."/>
            <person name="Jiroutova K."/>
            <person name="Jorgensen R.E."/>
            <person name="Joubert Y."/>
            <person name="Kaplan A."/>
            <person name="Kroger N."/>
            <person name="Kroth P.G."/>
            <person name="La Roche J."/>
            <person name="Lindquist E."/>
            <person name="Lommer M."/>
            <person name="Martin-Jezequel V."/>
            <person name="Lopez P.J."/>
            <person name="Lucas S."/>
            <person name="Mangogna M."/>
            <person name="McGinnis K."/>
            <person name="Medlin L.K."/>
            <person name="Montsant A."/>
            <person name="Oudot-Le Secq M.P."/>
            <person name="Napoli C."/>
            <person name="Obornik M."/>
            <person name="Parker M.S."/>
            <person name="Petit J.L."/>
            <person name="Porcel B.M."/>
            <person name="Poulsen N."/>
            <person name="Robison M."/>
            <person name="Rychlewski L."/>
            <person name="Rynearson T.A."/>
            <person name="Schmutz J."/>
            <person name="Shapiro H."/>
            <person name="Siaut M."/>
            <person name="Stanley M."/>
            <person name="Sussman M.R."/>
            <person name="Taylor A.R."/>
            <person name="Vardi A."/>
            <person name="von Dassow P."/>
            <person name="Vyverman W."/>
            <person name="Willis A."/>
            <person name="Wyrwicz L.S."/>
            <person name="Rokhsar D.S."/>
            <person name="Weissenbach J."/>
            <person name="Armbrust E.V."/>
            <person name="Green B.R."/>
            <person name="Van de Peer Y."/>
            <person name="Grigoriev I.V."/>
        </authorList>
    </citation>
    <scope>NUCLEOTIDE SEQUENCE [LARGE SCALE GENOMIC DNA]</scope>
    <source>
        <strain evidence="9 10">CCAP 1055/1</strain>
    </source>
</reference>
<dbReference type="GO" id="GO:0042500">
    <property type="term" value="F:aspartic endopeptidase activity, intramembrane cleaving"/>
    <property type="evidence" value="ECO:0007669"/>
    <property type="project" value="InterPro"/>
</dbReference>
<evidence type="ECO:0000256" key="1">
    <source>
        <dbReference type="ARBA" id="ARBA00004127"/>
    </source>
</evidence>
<keyword evidence="10" id="KW-1185">Reference proteome</keyword>
<dbReference type="InParanoid" id="B7FP84"/>
<keyword evidence="3 8" id="KW-0812">Transmembrane</keyword>
<comment type="subcellular location">
    <subcellularLocation>
        <location evidence="1">Endomembrane system</location>
        <topology evidence="1">Multi-pass membrane protein</topology>
    </subcellularLocation>
</comment>
<dbReference type="EMBL" id="CM000605">
    <property type="protein sequence ID" value="EEC51636.1"/>
    <property type="molecule type" value="Genomic_DNA"/>
</dbReference>
<evidence type="ECO:0000256" key="6">
    <source>
        <dbReference type="ARBA" id="ARBA00023136"/>
    </source>
</evidence>
<dbReference type="Proteomes" id="UP000000759">
    <property type="component" value="Chromosome 1"/>
</dbReference>
<evidence type="ECO:0000256" key="7">
    <source>
        <dbReference type="SAM" id="MobiDB-lite"/>
    </source>
</evidence>
<feature type="transmembrane region" description="Helical" evidence="8">
    <location>
        <begin position="413"/>
        <end position="430"/>
    </location>
</feature>
<keyword evidence="5 8" id="KW-1133">Transmembrane helix</keyword>